<dbReference type="Pfam" id="PF00004">
    <property type="entry name" value="AAA"/>
    <property type="match status" value="1"/>
</dbReference>
<dbReference type="Gene3D" id="1.20.5.5270">
    <property type="match status" value="1"/>
</dbReference>
<dbReference type="InterPro" id="IPR027065">
    <property type="entry name" value="Lon_Prtase"/>
</dbReference>
<dbReference type="InterPro" id="IPR015947">
    <property type="entry name" value="PUA-like_sf"/>
</dbReference>
<dbReference type="InterPro" id="IPR003959">
    <property type="entry name" value="ATPase_AAA_core"/>
</dbReference>
<evidence type="ECO:0000256" key="5">
    <source>
        <dbReference type="ARBA" id="ARBA00022840"/>
    </source>
</evidence>
<dbReference type="RefSeq" id="WP_381213120.1">
    <property type="nucleotide sequence ID" value="NZ_JBHSPC010000047.1"/>
</dbReference>
<dbReference type="SUPFAM" id="SSF54211">
    <property type="entry name" value="Ribosomal protein S5 domain 2-like"/>
    <property type="match status" value="1"/>
</dbReference>
<feature type="active site" evidence="7">
    <location>
        <position position="753"/>
    </location>
</feature>
<accession>A0ABW0XUW6</accession>
<keyword evidence="5 6" id="KW-0067">ATP-binding</keyword>
<feature type="domain" description="Lon proteolytic" evidence="10">
    <location>
        <begin position="620"/>
        <end position="804"/>
    </location>
</feature>
<sequence length="817" mass="87522">MAAESTPFALPVLPLDDEVVLPGMVVPLDLSDSEVRAAVEAAQAAATSEPGKPRVLLVPRIDGTYAGTGVLGTVEQVGRLADGDPGALIRGRDRVRIGAGTTGPGAALWVEGTRVDETVPERSPSSPLRSDKGDPYPGQVVELVTEYKALATAWLRKRGAWQVVDRVQAIDDVSALADNSGYSPFLSTAQKLALLETADPVARLKLATQQLRDHLAEQDVAESIAKDVQDGVDKQQREFLLRRQLEAVRKELRELNGEQDGEESDDYRSRVEAADLPEKVREAALKEVDKLERSSDQSPEGSWIRTWLDTVLEMPWNERTEDAYDIQGAQAVLDAEHAGLQDVKERITEYLAVRKRRAERGLGVVGGRRGGAVLALVGPPGVGKTSLGESVAHAMGRRFVRVALGGVRDEAEIRGHRRTYVGALPGRIVRAVKEAGSMNPVVLLDEIDKVGSDFRGDPSAALLEVLDPAQNHTFRDHYLEVELDLSDVVFLATANVLEAIPEALADRMEIVRLDGYTEDEKVVIARDHLLPRQLERAGLATDEVALDEGALRKLAGEYTREAGVRTLERSIARLLRKVAAQHELGERALPFTVRDSDLRGLIGRPHHVPESAQEPAERRTAVPGVATGLAVTGAGGDVLYVEASLADPETGAAGLTLTGQLGDVMKESAQIALSFLRSHGAELELPVGDLKERGAHIHFPAGAVPKDGPSAGVTMTTALASLLSGRLVRTDVAMTGEVSLTGRVLPIGGVKQKLLAAHRAGITTVIIPKRNESDLDDVPVEVLDGLDVHAVTDVRQVLELALSPATNGAAPEVPVAV</sequence>
<dbReference type="EMBL" id="JBHSPC010000047">
    <property type="protein sequence ID" value="MFC5672010.1"/>
    <property type="molecule type" value="Genomic_DNA"/>
</dbReference>
<feature type="region of interest" description="Disordered" evidence="9">
    <location>
        <begin position="254"/>
        <end position="273"/>
    </location>
</feature>
<dbReference type="InterPro" id="IPR020568">
    <property type="entry name" value="Ribosomal_Su5_D2-typ_SF"/>
</dbReference>
<dbReference type="NCBIfam" id="TIGR00763">
    <property type="entry name" value="lon"/>
    <property type="match status" value="1"/>
</dbReference>
<keyword evidence="13" id="KW-1185">Reference proteome</keyword>
<evidence type="ECO:0000256" key="6">
    <source>
        <dbReference type="PIRNR" id="PIRNR001174"/>
    </source>
</evidence>
<evidence type="ECO:0000313" key="12">
    <source>
        <dbReference type="EMBL" id="MFC5672010.1"/>
    </source>
</evidence>
<evidence type="ECO:0000256" key="4">
    <source>
        <dbReference type="ARBA" id="ARBA00022825"/>
    </source>
</evidence>
<feature type="active site" evidence="7">
    <location>
        <position position="710"/>
    </location>
</feature>
<comment type="catalytic activity">
    <reaction evidence="6 7">
        <text>Hydrolysis of proteins in presence of ATP.</text>
        <dbReference type="EC" id="3.4.21.53"/>
    </reaction>
</comment>
<protein>
    <recommendedName>
        <fullName evidence="6">Lon protease</fullName>
        <ecNumber evidence="6">3.4.21.53</ecNumber>
    </recommendedName>
</protein>
<keyword evidence="2 6" id="KW-0547">Nucleotide-binding</keyword>
<dbReference type="PRINTS" id="PR00830">
    <property type="entry name" value="ENDOLAPTASE"/>
</dbReference>
<dbReference type="Pfam" id="PF22667">
    <property type="entry name" value="Lon_lid"/>
    <property type="match status" value="1"/>
</dbReference>
<dbReference type="Gene3D" id="1.10.8.60">
    <property type="match status" value="1"/>
</dbReference>
<dbReference type="SMART" id="SM00382">
    <property type="entry name" value="AAA"/>
    <property type="match status" value="1"/>
</dbReference>
<dbReference type="InterPro" id="IPR014721">
    <property type="entry name" value="Ribsml_uS5_D2-typ_fold_subgr"/>
</dbReference>
<dbReference type="SMART" id="SM00464">
    <property type="entry name" value="LON"/>
    <property type="match status" value="1"/>
</dbReference>
<dbReference type="PANTHER" id="PTHR10046">
    <property type="entry name" value="ATP DEPENDENT LON PROTEASE FAMILY MEMBER"/>
    <property type="match status" value="1"/>
</dbReference>
<dbReference type="PROSITE" id="PS51787">
    <property type="entry name" value="LON_N"/>
    <property type="match status" value="1"/>
</dbReference>
<comment type="caution">
    <text evidence="12">The sequence shown here is derived from an EMBL/GenBank/DDBJ whole genome shotgun (WGS) entry which is preliminary data.</text>
</comment>
<dbReference type="Gene3D" id="1.20.58.1480">
    <property type="match status" value="1"/>
</dbReference>
<dbReference type="Pfam" id="PF05362">
    <property type="entry name" value="Lon_C"/>
    <property type="match status" value="1"/>
</dbReference>
<dbReference type="InterPro" id="IPR008269">
    <property type="entry name" value="Lon_proteolytic"/>
</dbReference>
<evidence type="ECO:0000259" key="11">
    <source>
        <dbReference type="PROSITE" id="PS51787"/>
    </source>
</evidence>
<dbReference type="EC" id="3.4.21.53" evidence="6"/>
<dbReference type="Pfam" id="PF02190">
    <property type="entry name" value="LON_substr_bdg"/>
    <property type="match status" value="1"/>
</dbReference>
<evidence type="ECO:0000256" key="8">
    <source>
        <dbReference type="RuleBase" id="RU000591"/>
    </source>
</evidence>
<dbReference type="SUPFAM" id="SSF88697">
    <property type="entry name" value="PUA domain-like"/>
    <property type="match status" value="1"/>
</dbReference>
<name>A0ABW0XUW6_9ACTN</name>
<dbReference type="CDD" id="cd19500">
    <property type="entry name" value="RecA-like_Lon"/>
    <property type="match status" value="1"/>
</dbReference>
<dbReference type="Gene3D" id="3.40.50.300">
    <property type="entry name" value="P-loop containing nucleotide triphosphate hydrolases"/>
    <property type="match status" value="1"/>
</dbReference>
<dbReference type="InterPro" id="IPR008268">
    <property type="entry name" value="Peptidase_S16_AS"/>
</dbReference>
<keyword evidence="3 6" id="KW-0378">Hydrolase</keyword>
<dbReference type="Gene3D" id="2.30.130.40">
    <property type="entry name" value="LON domain-like"/>
    <property type="match status" value="1"/>
</dbReference>
<comment type="similarity">
    <text evidence="6 7 8">Belongs to the peptidase S16 family.</text>
</comment>
<comment type="subunit">
    <text evidence="6">Homohexamer. Organized in a ring with a central cavity.</text>
</comment>
<dbReference type="Proteomes" id="UP001596183">
    <property type="component" value="Unassembled WGS sequence"/>
</dbReference>
<dbReference type="PIRSF" id="PIRSF001174">
    <property type="entry name" value="Lon_proteas"/>
    <property type="match status" value="1"/>
</dbReference>
<dbReference type="GO" id="GO:0004252">
    <property type="term" value="F:serine-type endopeptidase activity"/>
    <property type="evidence" value="ECO:0007669"/>
    <property type="project" value="UniProtKB-EC"/>
</dbReference>
<evidence type="ECO:0000256" key="7">
    <source>
        <dbReference type="PROSITE-ProRule" id="PRU01122"/>
    </source>
</evidence>
<dbReference type="InterPro" id="IPR046336">
    <property type="entry name" value="Lon_prtase_N_sf"/>
</dbReference>
<dbReference type="Gene3D" id="3.30.230.10">
    <property type="match status" value="1"/>
</dbReference>
<evidence type="ECO:0000256" key="1">
    <source>
        <dbReference type="ARBA" id="ARBA00022670"/>
    </source>
</evidence>
<dbReference type="PROSITE" id="PS01046">
    <property type="entry name" value="LON_SER"/>
    <property type="match status" value="1"/>
</dbReference>
<evidence type="ECO:0000256" key="9">
    <source>
        <dbReference type="SAM" id="MobiDB-lite"/>
    </source>
</evidence>
<dbReference type="InterPro" id="IPR027417">
    <property type="entry name" value="P-loop_NTPase"/>
</dbReference>
<evidence type="ECO:0000256" key="2">
    <source>
        <dbReference type="ARBA" id="ARBA00022741"/>
    </source>
</evidence>
<keyword evidence="1 6" id="KW-0645">Protease</keyword>
<keyword evidence="4 6" id="KW-0720">Serine protease</keyword>
<gene>
    <name evidence="12" type="primary">lon</name>
    <name evidence="12" type="ORF">ACFP2V_18415</name>
</gene>
<proteinExistence type="inferred from homology"/>
<evidence type="ECO:0000256" key="3">
    <source>
        <dbReference type="ARBA" id="ARBA00022801"/>
    </source>
</evidence>
<dbReference type="PROSITE" id="PS51786">
    <property type="entry name" value="LON_PROTEOLYTIC"/>
    <property type="match status" value="1"/>
</dbReference>
<dbReference type="InterPro" id="IPR003593">
    <property type="entry name" value="AAA+_ATPase"/>
</dbReference>
<organism evidence="12 13">
    <name type="scientific">Streptomyces incanus</name>
    <dbReference type="NCBI Taxonomy" id="887453"/>
    <lineage>
        <taxon>Bacteria</taxon>
        <taxon>Bacillati</taxon>
        <taxon>Actinomycetota</taxon>
        <taxon>Actinomycetes</taxon>
        <taxon>Kitasatosporales</taxon>
        <taxon>Streptomycetaceae</taxon>
        <taxon>Streptomyces</taxon>
    </lineage>
</organism>
<reference evidence="13" key="1">
    <citation type="journal article" date="2019" name="Int. J. Syst. Evol. Microbiol.">
        <title>The Global Catalogue of Microorganisms (GCM) 10K type strain sequencing project: providing services to taxonomists for standard genome sequencing and annotation.</title>
        <authorList>
            <consortium name="The Broad Institute Genomics Platform"/>
            <consortium name="The Broad Institute Genome Sequencing Center for Infectious Disease"/>
            <person name="Wu L."/>
            <person name="Ma J."/>
        </authorList>
    </citation>
    <scope>NUCLEOTIDE SEQUENCE [LARGE SCALE GENOMIC DNA]</scope>
    <source>
        <strain evidence="13">JCM 13852</strain>
    </source>
</reference>
<dbReference type="SUPFAM" id="SSF52540">
    <property type="entry name" value="P-loop containing nucleoside triphosphate hydrolases"/>
    <property type="match status" value="1"/>
</dbReference>
<dbReference type="InterPro" id="IPR004815">
    <property type="entry name" value="Lon_bac/euk-typ"/>
</dbReference>
<evidence type="ECO:0000313" key="13">
    <source>
        <dbReference type="Proteomes" id="UP001596183"/>
    </source>
</evidence>
<keyword evidence="6" id="KW-0963">Cytoplasm</keyword>
<evidence type="ECO:0000259" key="10">
    <source>
        <dbReference type="PROSITE" id="PS51786"/>
    </source>
</evidence>
<comment type="subcellular location">
    <subcellularLocation>
        <location evidence="6">Cytoplasm</location>
    </subcellularLocation>
</comment>
<feature type="domain" description="Lon N-terminal" evidence="11">
    <location>
        <begin position="10"/>
        <end position="215"/>
    </location>
</feature>
<dbReference type="InterPro" id="IPR003111">
    <property type="entry name" value="Lon_prtase_N"/>
</dbReference>
<dbReference type="InterPro" id="IPR054594">
    <property type="entry name" value="Lon_lid"/>
</dbReference>